<reference evidence="1 2" key="1">
    <citation type="submission" date="2018-10" db="EMBL/GenBank/DDBJ databases">
        <title>The genome of Lysobacter enzymogenes OH11.</title>
        <authorList>
            <person name="Liu F."/>
            <person name="Zhao Y."/>
            <person name="Qian G."/>
            <person name="Chen Y."/>
            <person name="Xu H."/>
        </authorList>
    </citation>
    <scope>NUCLEOTIDE SEQUENCE [LARGE SCALE GENOMIC DNA]</scope>
    <source>
        <strain evidence="1 2">OH11</strain>
    </source>
</reference>
<protein>
    <submittedName>
        <fullName evidence="1">Pilus assembly protein PilW</fullName>
    </submittedName>
</protein>
<organism evidence="1 2">
    <name type="scientific">Lysobacter enzymogenes</name>
    <dbReference type="NCBI Taxonomy" id="69"/>
    <lineage>
        <taxon>Bacteria</taxon>
        <taxon>Pseudomonadati</taxon>
        <taxon>Pseudomonadota</taxon>
        <taxon>Gammaproteobacteria</taxon>
        <taxon>Lysobacterales</taxon>
        <taxon>Lysobacteraceae</taxon>
        <taxon>Lysobacter</taxon>
    </lineage>
</organism>
<dbReference type="InterPro" id="IPR012902">
    <property type="entry name" value="N_methyl_site"/>
</dbReference>
<dbReference type="InterPro" id="IPR032092">
    <property type="entry name" value="PilW"/>
</dbReference>
<dbReference type="EMBL" id="RCTY01000023">
    <property type="protein sequence ID" value="ROU07290.1"/>
    <property type="molecule type" value="Genomic_DNA"/>
</dbReference>
<gene>
    <name evidence="1" type="ORF">D9T17_10025</name>
</gene>
<comment type="caution">
    <text evidence="1">The sequence shown here is derived from an EMBL/GenBank/DDBJ whole genome shotgun (WGS) entry which is preliminary data.</text>
</comment>
<dbReference type="RefSeq" id="WP_123647283.1">
    <property type="nucleotide sequence ID" value="NZ_RCTY01000023.1"/>
</dbReference>
<evidence type="ECO:0000313" key="2">
    <source>
        <dbReference type="Proteomes" id="UP000275910"/>
    </source>
</evidence>
<evidence type="ECO:0000313" key="1">
    <source>
        <dbReference type="EMBL" id="ROU07290.1"/>
    </source>
</evidence>
<dbReference type="Pfam" id="PF16074">
    <property type="entry name" value="PilW"/>
    <property type="match status" value="1"/>
</dbReference>
<sequence length="415" mass="43619">MSASRRGQRGLSLIELMVAVALSILLVLGLVQVFAASRASYQMAQGMARTQENGRFAMEYLQRDARMVGHLGCVNDQSRFLPSLPLVGELFLKDRKDFSTVPTVAHGQALRFDYAVQGYDANGTAPGSTLTLAAPLAAGAAGDWSPQLPPMLQAASGEPIPVKGSDILVMRMLSPESAAIASFAPDTATLGVNISADAAQWKALKRNGEAPALLAAADCRMALLFQASTIAENAAGTSIGVTVSGLNQSGLNARDQFDASLGQVRLYRADIAAYYVGLDPTSRLPSLYRMSFSSVPGSGALTRRVEEIAPGVENLQLLYGQDSSAGAAATSLPTGYINSQVTAANIKPSSSDRAGWQRVGTIKAGLLVRSPEPAVSAVPQNAPTVLGTTIVAADDQRYRAVYETSIALRNRLFGN</sequence>
<name>A0A3N2RIK8_LYSEN</name>
<proteinExistence type="predicted"/>
<dbReference type="PROSITE" id="PS00409">
    <property type="entry name" value="PROKAR_NTER_METHYL"/>
    <property type="match status" value="1"/>
</dbReference>
<dbReference type="GO" id="GO:0043683">
    <property type="term" value="P:type IV pilus assembly"/>
    <property type="evidence" value="ECO:0007669"/>
    <property type="project" value="InterPro"/>
</dbReference>
<dbReference type="Proteomes" id="UP000275910">
    <property type="component" value="Unassembled WGS sequence"/>
</dbReference>
<dbReference type="AlphaFoldDB" id="A0A3N2RIK8"/>
<accession>A0A3N2RIK8</accession>
<dbReference type="Pfam" id="PF07963">
    <property type="entry name" value="N_methyl"/>
    <property type="match status" value="1"/>
</dbReference>